<keyword evidence="1" id="KW-1133">Transmembrane helix</keyword>
<dbReference type="EMBL" id="LAZR01002838">
    <property type="protein sequence ID" value="KKN24997.1"/>
    <property type="molecule type" value="Genomic_DNA"/>
</dbReference>
<dbReference type="InterPro" id="IPR025641">
    <property type="entry name" value="DUF4340"/>
</dbReference>
<proteinExistence type="predicted"/>
<gene>
    <name evidence="3" type="ORF">LCGC14_0889310</name>
</gene>
<keyword evidence="1" id="KW-0472">Membrane</keyword>
<keyword evidence="1" id="KW-0812">Transmembrane</keyword>
<dbReference type="Pfam" id="PF14238">
    <property type="entry name" value="DUF4340"/>
    <property type="match status" value="1"/>
</dbReference>
<feature type="transmembrane region" description="Helical" evidence="1">
    <location>
        <begin position="6"/>
        <end position="23"/>
    </location>
</feature>
<comment type="caution">
    <text evidence="3">The sequence shown here is derived from an EMBL/GenBank/DDBJ whole genome shotgun (WGS) entry which is preliminary data.</text>
</comment>
<protein>
    <recommendedName>
        <fullName evidence="2">DUF4340 domain-containing protein</fullName>
    </recommendedName>
</protein>
<dbReference type="AlphaFoldDB" id="A0A0F9PKH3"/>
<sequence>MNEKTLRNLAIALVAIVAIYGLMRWQQSRSYEPAKPKGFTFSSITSKNTTAIKVKSSDSNYELNKKDNKWFLDDLEVQQSSIDELFKSLKEAEVQTLAATKKGKLAQLEVDDETGKEVTFVTTKKKHTYVLGKQGQSGSDFYVRLPKSKKAYLAKGTLGMTFNKSSTDWYDKQIISLTQADIEKVEFSVNELVLTKKKDKWSMNQEGNEEKVDTKKVEEFLGAISQLSASTVEIDKGKVGFDGADTITLIGKKSKVLATIHYKDKGKKELYIKNKKKKDFLYTLDEFGVQYVRKKPKDFK</sequence>
<evidence type="ECO:0000259" key="2">
    <source>
        <dbReference type="Pfam" id="PF14238"/>
    </source>
</evidence>
<evidence type="ECO:0000256" key="1">
    <source>
        <dbReference type="SAM" id="Phobius"/>
    </source>
</evidence>
<reference evidence="3" key="1">
    <citation type="journal article" date="2015" name="Nature">
        <title>Complex archaea that bridge the gap between prokaryotes and eukaryotes.</title>
        <authorList>
            <person name="Spang A."/>
            <person name="Saw J.H."/>
            <person name="Jorgensen S.L."/>
            <person name="Zaremba-Niedzwiedzka K."/>
            <person name="Martijn J."/>
            <person name="Lind A.E."/>
            <person name="van Eijk R."/>
            <person name="Schleper C."/>
            <person name="Guy L."/>
            <person name="Ettema T.J."/>
        </authorList>
    </citation>
    <scope>NUCLEOTIDE SEQUENCE</scope>
</reference>
<accession>A0A0F9PKH3</accession>
<organism evidence="3">
    <name type="scientific">marine sediment metagenome</name>
    <dbReference type="NCBI Taxonomy" id="412755"/>
    <lineage>
        <taxon>unclassified sequences</taxon>
        <taxon>metagenomes</taxon>
        <taxon>ecological metagenomes</taxon>
    </lineage>
</organism>
<feature type="domain" description="DUF4340" evidence="2">
    <location>
        <begin position="74"/>
        <end position="233"/>
    </location>
</feature>
<name>A0A0F9PKH3_9ZZZZ</name>
<evidence type="ECO:0000313" key="3">
    <source>
        <dbReference type="EMBL" id="KKN24997.1"/>
    </source>
</evidence>